<accession>A0A8J2P5D5</accession>
<dbReference type="EMBL" id="CAJVCH010356007">
    <property type="protein sequence ID" value="CAG7815906.1"/>
    <property type="molecule type" value="Genomic_DNA"/>
</dbReference>
<reference evidence="3" key="1">
    <citation type="submission" date="2021-06" db="EMBL/GenBank/DDBJ databases">
        <authorList>
            <person name="Hodson N. C."/>
            <person name="Mongue J. A."/>
            <person name="Jaron S. K."/>
        </authorList>
    </citation>
    <scope>NUCLEOTIDE SEQUENCE</scope>
</reference>
<feature type="compositionally biased region" description="Acidic residues" evidence="1">
    <location>
        <begin position="294"/>
        <end position="304"/>
    </location>
</feature>
<comment type="caution">
    <text evidence="3">The sequence shown here is derived from an EMBL/GenBank/DDBJ whole genome shotgun (WGS) entry which is preliminary data.</text>
</comment>
<organism evidence="3 4">
    <name type="scientific">Allacma fusca</name>
    <dbReference type="NCBI Taxonomy" id="39272"/>
    <lineage>
        <taxon>Eukaryota</taxon>
        <taxon>Metazoa</taxon>
        <taxon>Ecdysozoa</taxon>
        <taxon>Arthropoda</taxon>
        <taxon>Hexapoda</taxon>
        <taxon>Collembola</taxon>
        <taxon>Symphypleona</taxon>
        <taxon>Sminthuridae</taxon>
        <taxon>Allacma</taxon>
    </lineage>
</organism>
<dbReference type="AlphaFoldDB" id="A0A8J2P5D5"/>
<gene>
    <name evidence="3" type="ORF">AFUS01_LOCUS26552</name>
</gene>
<feature type="region of interest" description="Disordered" evidence="1">
    <location>
        <begin position="287"/>
        <end position="309"/>
    </location>
</feature>
<name>A0A8J2P5D5_9HEXA</name>
<dbReference type="Proteomes" id="UP000708208">
    <property type="component" value="Unassembled WGS sequence"/>
</dbReference>
<feature type="domain" description="F-box" evidence="2">
    <location>
        <begin position="53"/>
        <end position="81"/>
    </location>
</feature>
<sequence length="632" mass="72285">METTSPRKNVCVRIEGSFKENWHESSTEKSLDPADDLEEPCKFTLEALSNFLVVRNIFANLDNNDLESCSQVNQCWKSIADPIMIRYFRIEIRNDEANVFRNDENDFSKSTYVIIKRINSLFIDEFPELNCNLPDASKFLQNAMQTGKISIDLTINIPGYFKSTSIRDFLTKFGHLVERFSSNVYKTMNTLCENLVGYFPSLQNLNITDSTLESFGSTFNPNLPENQHQHLKTIHYSTFERSYKNLVAILSFAPNLKEFYNFPILKMKAAVITGKAAVIKSLKYPDGRDHSGDEMEDDEEDSGDETNSNRENFQTALEKFAVLEPKLAEFSFFICDDCPNEYVFEEPFPDLVKSILQSSHDSLERITMFPNLFIDLSDISPFTALKKISFVFGDDYCPQLSEYLHPDTLQGFFPKVSVLKMPDCDADCIPPCFPENLISPWGLQIKELNMKHSYRMTADVILLLSRSFPSVQKFNFNVRAVPEDLRLILPVIAEKWPGMESLTIKIQGCYIRDIKAEPCTFDSVFTGIPDETLEQLKDPLSRGNFSPEDIFAFHRKSPLVNMPNLKTIKMDFGNCTESAAFLERLSTVTFISKEFVFDYLPALKMSFRLGGKNYLPNHVQETLSSLIKIGII</sequence>
<keyword evidence="4" id="KW-1185">Reference proteome</keyword>
<proteinExistence type="predicted"/>
<protein>
    <recommendedName>
        <fullName evidence="2">F-box domain-containing protein</fullName>
    </recommendedName>
</protein>
<evidence type="ECO:0000259" key="2">
    <source>
        <dbReference type="Pfam" id="PF00646"/>
    </source>
</evidence>
<evidence type="ECO:0000313" key="3">
    <source>
        <dbReference type="EMBL" id="CAG7815906.1"/>
    </source>
</evidence>
<evidence type="ECO:0000256" key="1">
    <source>
        <dbReference type="SAM" id="MobiDB-lite"/>
    </source>
</evidence>
<dbReference type="InterPro" id="IPR001810">
    <property type="entry name" value="F-box_dom"/>
</dbReference>
<evidence type="ECO:0000313" key="4">
    <source>
        <dbReference type="Proteomes" id="UP000708208"/>
    </source>
</evidence>
<dbReference type="Pfam" id="PF00646">
    <property type="entry name" value="F-box"/>
    <property type="match status" value="1"/>
</dbReference>